<dbReference type="EMBL" id="MF417886">
    <property type="protein sequence ID" value="ASN69128.1"/>
    <property type="molecule type" value="Genomic_DNA"/>
</dbReference>
<dbReference type="CDD" id="cd00229">
    <property type="entry name" value="SGNH_hydrolase"/>
    <property type="match status" value="1"/>
</dbReference>
<dbReference type="InterPro" id="IPR013830">
    <property type="entry name" value="SGNH_hydro"/>
</dbReference>
<sequence length="224" mass="26085">MASLRQINFKLTEDLFKIKNHFNKTGIVISTLGSSVTKGAGATSFNKTWSFLLYKEMNEKGIPCRLFNNGYGGFTTSLIIKEKKYQILLKQRPDIILFEMCLINNHSQSVPLNKTFEDLDFIADFCKNYFPKSKLIFIVSNPSTSRSNLVRNGLTYNEYVRQICMMMQETHYQFINFWDPFFSILDELNNSLSDCLYDGIHPNDLGYKLWFDVMKDELLDYCLS</sequence>
<name>A0A2H4J9Z4_9CAUD</name>
<proteinExistence type="predicted"/>
<gene>
    <name evidence="2" type="ORF">7F23_15</name>
</gene>
<accession>A0A2H4J9Z4</accession>
<protein>
    <recommendedName>
        <fullName evidence="1">SGNH hydrolase-type esterase domain-containing protein</fullName>
    </recommendedName>
</protein>
<organism evidence="2">
    <name type="scientific">uncultured Caudovirales phage</name>
    <dbReference type="NCBI Taxonomy" id="2100421"/>
    <lineage>
        <taxon>Viruses</taxon>
        <taxon>Duplodnaviria</taxon>
        <taxon>Heunggongvirae</taxon>
        <taxon>Uroviricota</taxon>
        <taxon>Caudoviricetes</taxon>
        <taxon>Peduoviridae</taxon>
        <taxon>Maltschvirus</taxon>
        <taxon>Maltschvirus maltsch</taxon>
    </lineage>
</organism>
<dbReference type="Pfam" id="PF13472">
    <property type="entry name" value="Lipase_GDSL_2"/>
    <property type="match status" value="1"/>
</dbReference>
<dbReference type="Gene3D" id="3.40.50.1110">
    <property type="entry name" value="SGNH hydrolase"/>
    <property type="match status" value="1"/>
</dbReference>
<dbReference type="SUPFAM" id="SSF52266">
    <property type="entry name" value="SGNH hydrolase"/>
    <property type="match status" value="1"/>
</dbReference>
<evidence type="ECO:0000313" key="2">
    <source>
        <dbReference type="EMBL" id="ASN69128.1"/>
    </source>
</evidence>
<feature type="domain" description="SGNH hydrolase-type esterase" evidence="1">
    <location>
        <begin position="32"/>
        <end position="209"/>
    </location>
</feature>
<reference evidence="2" key="1">
    <citation type="submission" date="2017-06" db="EMBL/GenBank/DDBJ databases">
        <title>Novel phages from South African skin metaviromes.</title>
        <authorList>
            <person name="van Zyl L.J."/>
            <person name="Abrahams Y."/>
            <person name="Stander E.A."/>
            <person name="Kirby B.M."/>
            <person name="Clavaud C."/>
            <person name="Farcet C."/>
            <person name="Breton L."/>
            <person name="Trindade M.I."/>
        </authorList>
    </citation>
    <scope>NUCLEOTIDE SEQUENCE</scope>
</reference>
<evidence type="ECO:0000259" key="1">
    <source>
        <dbReference type="Pfam" id="PF13472"/>
    </source>
</evidence>
<dbReference type="InterPro" id="IPR036514">
    <property type="entry name" value="SGNH_hydro_sf"/>
</dbReference>